<evidence type="ECO:0000313" key="11">
    <source>
        <dbReference type="Proteomes" id="UP000636505"/>
    </source>
</evidence>
<evidence type="ECO:0000256" key="6">
    <source>
        <dbReference type="ARBA" id="ARBA00022989"/>
    </source>
</evidence>
<dbReference type="PANTHER" id="PTHR42929:SF1">
    <property type="entry name" value="INNER MEMBRANE ABC TRANSPORTER PERMEASE PROTEIN YDCU-RELATED"/>
    <property type="match status" value="1"/>
</dbReference>
<feature type="transmembrane region" description="Helical" evidence="8">
    <location>
        <begin position="29"/>
        <end position="53"/>
    </location>
</feature>
<evidence type="ECO:0000256" key="7">
    <source>
        <dbReference type="ARBA" id="ARBA00023136"/>
    </source>
</evidence>
<name>A0A8J7AFQ9_9CYAN</name>
<dbReference type="CDD" id="cd06261">
    <property type="entry name" value="TM_PBP2"/>
    <property type="match status" value="1"/>
</dbReference>
<dbReference type="SUPFAM" id="SSF161098">
    <property type="entry name" value="MetI-like"/>
    <property type="match status" value="1"/>
</dbReference>
<evidence type="ECO:0000256" key="2">
    <source>
        <dbReference type="ARBA" id="ARBA00007069"/>
    </source>
</evidence>
<accession>A0A8J7AFQ9</accession>
<protein>
    <submittedName>
        <fullName evidence="10">ABC transporter permease subunit</fullName>
    </submittedName>
</protein>
<reference evidence="10" key="1">
    <citation type="submission" date="2020-10" db="EMBL/GenBank/DDBJ databases">
        <authorList>
            <person name="Castelo-Branco R."/>
            <person name="Eusebio N."/>
            <person name="Adriana R."/>
            <person name="Vieira A."/>
            <person name="Brugerolle De Fraissinette N."/>
            <person name="Rezende De Castro R."/>
            <person name="Schneider M.P."/>
            <person name="Vasconcelos V."/>
            <person name="Leao P.N."/>
        </authorList>
    </citation>
    <scope>NUCLEOTIDE SEQUENCE</scope>
    <source>
        <strain evidence="10">LEGE 07310</strain>
    </source>
</reference>
<feature type="transmembrane region" description="Helical" evidence="8">
    <location>
        <begin position="87"/>
        <end position="110"/>
    </location>
</feature>
<sequence>MTSAHPKLVRQRGRFGRWRQQLSEISWQAYLLLLPAVSLIAVLFGGGLILAFLQSVGLLGLTSEGSLSLEAYRQALGSGEFWQSLGLSLYIALTTTVLSTVLSVGLAMLLQGTGRWASFACQLTLPIPHLVGIAGILLLLSPSGLLSRLLFSLGWISSDQDFPLLVNDGANFGVMIHFLWKEIPFMTLILLAVLRGIRPEYGIQARALGANPWQCFWHVTLPLMRPGIISASLIVFGFIFGSFEVPFLLGSTYPKTLPVLVYQAFTDVDLNQRAVAIALGLILSAISMSLIACYLWLSSGKPYRWLVGRRQP</sequence>
<dbReference type="Pfam" id="PF00528">
    <property type="entry name" value="BPD_transp_1"/>
    <property type="match status" value="1"/>
</dbReference>
<comment type="caution">
    <text evidence="10">The sequence shown here is derived from an EMBL/GenBank/DDBJ whole genome shotgun (WGS) entry which is preliminary data.</text>
</comment>
<feature type="transmembrane region" description="Helical" evidence="8">
    <location>
        <begin position="274"/>
        <end position="297"/>
    </location>
</feature>
<comment type="similarity">
    <text evidence="2">Belongs to the binding-protein-dependent transport system permease family. CysTW subfamily.</text>
</comment>
<dbReference type="Proteomes" id="UP000636505">
    <property type="component" value="Unassembled WGS sequence"/>
</dbReference>
<organism evidence="10 11">
    <name type="scientific">Vasconcelosia minhoensis LEGE 07310</name>
    <dbReference type="NCBI Taxonomy" id="915328"/>
    <lineage>
        <taxon>Bacteria</taxon>
        <taxon>Bacillati</taxon>
        <taxon>Cyanobacteriota</taxon>
        <taxon>Cyanophyceae</taxon>
        <taxon>Nodosilineales</taxon>
        <taxon>Cymatolegaceae</taxon>
        <taxon>Vasconcelosia</taxon>
        <taxon>Vasconcelosia minhoensis</taxon>
    </lineage>
</organism>
<keyword evidence="6 8" id="KW-1133">Transmembrane helix</keyword>
<dbReference type="RefSeq" id="WP_193908234.1">
    <property type="nucleotide sequence ID" value="NZ_JADEXG010000032.1"/>
</dbReference>
<gene>
    <name evidence="10" type="ORF">IQ241_14110</name>
</gene>
<feature type="transmembrane region" description="Helical" evidence="8">
    <location>
        <begin position="233"/>
        <end position="254"/>
    </location>
</feature>
<feature type="transmembrane region" description="Helical" evidence="8">
    <location>
        <begin position="130"/>
        <end position="151"/>
    </location>
</feature>
<dbReference type="PANTHER" id="PTHR42929">
    <property type="entry name" value="INNER MEMBRANE ABC TRANSPORTER PERMEASE PROTEIN YDCU-RELATED-RELATED"/>
    <property type="match status" value="1"/>
</dbReference>
<dbReference type="PROSITE" id="PS50928">
    <property type="entry name" value="ABC_TM1"/>
    <property type="match status" value="1"/>
</dbReference>
<keyword evidence="4" id="KW-1003">Cell membrane</keyword>
<dbReference type="GO" id="GO:0055085">
    <property type="term" value="P:transmembrane transport"/>
    <property type="evidence" value="ECO:0007669"/>
    <property type="project" value="InterPro"/>
</dbReference>
<feature type="transmembrane region" description="Helical" evidence="8">
    <location>
        <begin position="171"/>
        <end position="194"/>
    </location>
</feature>
<dbReference type="InterPro" id="IPR000515">
    <property type="entry name" value="MetI-like"/>
</dbReference>
<dbReference type="GO" id="GO:0005886">
    <property type="term" value="C:plasma membrane"/>
    <property type="evidence" value="ECO:0007669"/>
    <property type="project" value="UniProtKB-SubCell"/>
</dbReference>
<keyword evidence="11" id="KW-1185">Reference proteome</keyword>
<keyword evidence="5 8" id="KW-0812">Transmembrane</keyword>
<dbReference type="Gene3D" id="1.10.3720.10">
    <property type="entry name" value="MetI-like"/>
    <property type="match status" value="1"/>
</dbReference>
<keyword evidence="7 8" id="KW-0472">Membrane</keyword>
<evidence type="ECO:0000313" key="10">
    <source>
        <dbReference type="EMBL" id="MBE9078416.1"/>
    </source>
</evidence>
<evidence type="ECO:0000256" key="3">
    <source>
        <dbReference type="ARBA" id="ARBA00022448"/>
    </source>
</evidence>
<keyword evidence="3 8" id="KW-0813">Transport</keyword>
<feature type="domain" description="ABC transmembrane type-1" evidence="9">
    <location>
        <begin position="85"/>
        <end position="292"/>
    </location>
</feature>
<evidence type="ECO:0000259" key="9">
    <source>
        <dbReference type="PROSITE" id="PS50928"/>
    </source>
</evidence>
<evidence type="ECO:0000256" key="1">
    <source>
        <dbReference type="ARBA" id="ARBA00004651"/>
    </source>
</evidence>
<evidence type="ECO:0000256" key="8">
    <source>
        <dbReference type="RuleBase" id="RU363032"/>
    </source>
</evidence>
<evidence type="ECO:0000256" key="4">
    <source>
        <dbReference type="ARBA" id="ARBA00022475"/>
    </source>
</evidence>
<proteinExistence type="inferred from homology"/>
<comment type="subcellular location">
    <subcellularLocation>
        <location evidence="1 8">Cell membrane</location>
        <topology evidence="1 8">Multi-pass membrane protein</topology>
    </subcellularLocation>
</comment>
<dbReference type="EMBL" id="JADEXG010000032">
    <property type="protein sequence ID" value="MBE9078416.1"/>
    <property type="molecule type" value="Genomic_DNA"/>
</dbReference>
<evidence type="ECO:0000256" key="5">
    <source>
        <dbReference type="ARBA" id="ARBA00022692"/>
    </source>
</evidence>
<dbReference type="InterPro" id="IPR035906">
    <property type="entry name" value="MetI-like_sf"/>
</dbReference>
<dbReference type="AlphaFoldDB" id="A0A8J7AFQ9"/>